<protein>
    <submittedName>
        <fullName evidence="2">Uncharacterized protein</fullName>
    </submittedName>
</protein>
<evidence type="ECO:0000313" key="3">
    <source>
        <dbReference type="Proteomes" id="UP001341840"/>
    </source>
</evidence>
<organism evidence="2 3">
    <name type="scientific">Stylosanthes scabra</name>
    <dbReference type="NCBI Taxonomy" id="79078"/>
    <lineage>
        <taxon>Eukaryota</taxon>
        <taxon>Viridiplantae</taxon>
        <taxon>Streptophyta</taxon>
        <taxon>Embryophyta</taxon>
        <taxon>Tracheophyta</taxon>
        <taxon>Spermatophyta</taxon>
        <taxon>Magnoliopsida</taxon>
        <taxon>eudicotyledons</taxon>
        <taxon>Gunneridae</taxon>
        <taxon>Pentapetalae</taxon>
        <taxon>rosids</taxon>
        <taxon>fabids</taxon>
        <taxon>Fabales</taxon>
        <taxon>Fabaceae</taxon>
        <taxon>Papilionoideae</taxon>
        <taxon>50 kb inversion clade</taxon>
        <taxon>dalbergioids sensu lato</taxon>
        <taxon>Dalbergieae</taxon>
        <taxon>Pterocarpus clade</taxon>
        <taxon>Stylosanthes</taxon>
    </lineage>
</organism>
<dbReference type="Proteomes" id="UP001341840">
    <property type="component" value="Unassembled WGS sequence"/>
</dbReference>
<feature type="region of interest" description="Disordered" evidence="1">
    <location>
        <begin position="83"/>
        <end position="123"/>
    </location>
</feature>
<gene>
    <name evidence="2" type="ORF">PIB30_099271</name>
</gene>
<evidence type="ECO:0000256" key="1">
    <source>
        <dbReference type="SAM" id="MobiDB-lite"/>
    </source>
</evidence>
<reference evidence="2 3" key="1">
    <citation type="journal article" date="2023" name="Plants (Basel)">
        <title>Bridging the Gap: Combining Genomics and Transcriptomics Approaches to Understand Stylosanthes scabra, an Orphan Legume from the Brazilian Caatinga.</title>
        <authorList>
            <person name="Ferreira-Neto J.R.C."/>
            <person name="da Silva M.D."/>
            <person name="Binneck E."/>
            <person name="de Melo N.F."/>
            <person name="da Silva R.H."/>
            <person name="de Melo A.L.T.M."/>
            <person name="Pandolfi V."/>
            <person name="Bustamante F.O."/>
            <person name="Brasileiro-Vidal A.C."/>
            <person name="Benko-Iseppon A.M."/>
        </authorList>
    </citation>
    <scope>NUCLEOTIDE SEQUENCE [LARGE SCALE GENOMIC DNA]</scope>
    <source>
        <tissue evidence="2">Leaves</tissue>
    </source>
</reference>
<name>A0ABU6QW51_9FABA</name>
<keyword evidence="3" id="KW-1185">Reference proteome</keyword>
<sequence>DAAPSSVPVVSLTFCPSASRLCYEISDLQRRRWLSSPASVVLQPSPTSRSSIVFPDLQSSRLHQRFWSGSVFYRVGKAPCHRATSSTPLWSLRPPSPSRPAAAIQPPSCHQRTSSQPSPQFCPLQASSQPSVCYSLQAVRLLQSPSRPFVSTTGRVIASTGFPSPVPPLPPA</sequence>
<feature type="compositionally biased region" description="Polar residues" evidence="1">
    <location>
        <begin position="110"/>
        <end position="123"/>
    </location>
</feature>
<feature type="non-terminal residue" evidence="2">
    <location>
        <position position="1"/>
    </location>
</feature>
<feature type="compositionally biased region" description="Low complexity" evidence="1">
    <location>
        <begin position="84"/>
        <end position="108"/>
    </location>
</feature>
<dbReference type="EMBL" id="JASCZI010002633">
    <property type="protein sequence ID" value="MED6116326.1"/>
    <property type="molecule type" value="Genomic_DNA"/>
</dbReference>
<comment type="caution">
    <text evidence="2">The sequence shown here is derived from an EMBL/GenBank/DDBJ whole genome shotgun (WGS) entry which is preliminary data.</text>
</comment>
<proteinExistence type="predicted"/>
<accession>A0ABU6QW51</accession>
<evidence type="ECO:0000313" key="2">
    <source>
        <dbReference type="EMBL" id="MED6116326.1"/>
    </source>
</evidence>